<evidence type="ECO:0000256" key="4">
    <source>
        <dbReference type="ARBA" id="ARBA00022729"/>
    </source>
</evidence>
<evidence type="ECO:0000259" key="12">
    <source>
        <dbReference type="PROSITE" id="PS51465"/>
    </source>
</evidence>
<dbReference type="InterPro" id="IPR011992">
    <property type="entry name" value="EF-hand-dom_pair"/>
</dbReference>
<proteinExistence type="predicted"/>
<dbReference type="GeneTree" id="ENSGT00940000158371"/>
<dbReference type="SMART" id="SM00280">
    <property type="entry name" value="KAZAL"/>
    <property type="match status" value="1"/>
</dbReference>
<evidence type="ECO:0000313" key="13">
    <source>
        <dbReference type="Ensembl" id="ENSBMSP00010002471.1"/>
    </source>
</evidence>
<dbReference type="AlphaFoldDB" id="A0A8C0CAQ8"/>
<dbReference type="Gene3D" id="1.10.238.10">
    <property type="entry name" value="EF-hand"/>
    <property type="match status" value="1"/>
</dbReference>
<dbReference type="FunFam" id="4.10.800.10:FF:000006">
    <property type="entry name" value="testican-1 isoform X2"/>
    <property type="match status" value="1"/>
</dbReference>
<feature type="domain" description="Kazal-like" evidence="12">
    <location>
        <begin position="62"/>
        <end position="113"/>
    </location>
</feature>
<dbReference type="Gene3D" id="4.10.800.10">
    <property type="entry name" value="Thyroglobulin type-1"/>
    <property type="match status" value="1"/>
</dbReference>
<keyword evidence="6 9" id="KW-1015">Disulfide bond</keyword>
<dbReference type="SMART" id="SM00211">
    <property type="entry name" value="TY"/>
    <property type="match status" value="1"/>
</dbReference>
<dbReference type="CDD" id="cd00191">
    <property type="entry name" value="TY"/>
    <property type="match status" value="1"/>
</dbReference>
<evidence type="ECO:0000256" key="10">
    <source>
        <dbReference type="SAM" id="MobiDB-lite"/>
    </source>
</evidence>
<dbReference type="PROSITE" id="PS51162">
    <property type="entry name" value="THYROGLOBULIN_1_2"/>
    <property type="match status" value="1"/>
</dbReference>
<dbReference type="Pfam" id="PF00086">
    <property type="entry name" value="Thyroglobulin_1"/>
    <property type="match status" value="1"/>
</dbReference>
<dbReference type="InterPro" id="IPR002350">
    <property type="entry name" value="Kazal_dom"/>
</dbReference>
<evidence type="ECO:0000259" key="11">
    <source>
        <dbReference type="PROSITE" id="PS51162"/>
    </source>
</evidence>
<reference evidence="13" key="1">
    <citation type="submission" date="2023-09" db="UniProtKB">
        <authorList>
            <consortium name="Ensembl"/>
        </authorList>
    </citation>
    <scope>IDENTIFICATION</scope>
</reference>
<sequence>PGVDFHSNPPLDPSKDPCLKVKCSPHKVCVTQDYQTALCVSRKHLLPRQKKGNVAHRHWVGPSNLVKCKPCPTAQSAMVCGSDGHTYTSKCKLEFHACSTGKSLTALCDGPCPCLPEPKPPKLKAEKNGRPDMLRHVLPSTGFDTSILPICKDSLGWMFNKLDMNYDLLLDHSEINAIYLDKYEPCIKPLFNSCDSFKDGKLSNNEWCYCFQKPGGLPCQNEMNRIQKLSKGKSLLGAFIPRCNEEGYYKATQCHGSTGQCWCVDKYGNELAGSRKQGAVSCEEEQETSGDFGSGGSVVLLDDLEDEWELGPKDKAGKLRVHARAVTEDDEDEDDEKEDEVGYIW</sequence>
<evidence type="ECO:0000256" key="5">
    <source>
        <dbReference type="ARBA" id="ARBA00022974"/>
    </source>
</evidence>
<keyword evidence="5" id="KW-0654">Proteoglycan</keyword>
<dbReference type="GO" id="GO:0050840">
    <property type="term" value="F:extracellular matrix binding"/>
    <property type="evidence" value="ECO:0007669"/>
    <property type="project" value="TreeGrafter"/>
</dbReference>
<dbReference type="InterPro" id="IPR019577">
    <property type="entry name" value="SPARC/Testican_Ca-bd-dom"/>
</dbReference>
<dbReference type="SUPFAM" id="SSF57610">
    <property type="entry name" value="Thyroglobulin type-1 domain"/>
    <property type="match status" value="1"/>
</dbReference>
<evidence type="ECO:0000256" key="8">
    <source>
        <dbReference type="ARBA" id="ARBA00023207"/>
    </source>
</evidence>
<dbReference type="Gene3D" id="3.30.60.30">
    <property type="match status" value="1"/>
</dbReference>
<dbReference type="Ensembl" id="ENSBMST00010002730.1">
    <property type="protein sequence ID" value="ENSBMSP00010002471.1"/>
    <property type="gene ID" value="ENSBMSG00010001782.1"/>
</dbReference>
<feature type="disulfide bond" evidence="9">
    <location>
        <begin position="254"/>
        <end position="261"/>
    </location>
</feature>
<evidence type="ECO:0000256" key="2">
    <source>
        <dbReference type="ARBA" id="ARBA00022525"/>
    </source>
</evidence>
<evidence type="ECO:0000256" key="9">
    <source>
        <dbReference type="PROSITE-ProRule" id="PRU00500"/>
    </source>
</evidence>
<dbReference type="PANTHER" id="PTHR13866:SF17">
    <property type="entry name" value="TESTICAN-1"/>
    <property type="match status" value="1"/>
</dbReference>
<accession>A0A8C0CAQ8</accession>
<name>A0A8C0CAQ8_BALMU</name>
<dbReference type="GO" id="GO:0005509">
    <property type="term" value="F:calcium ion binding"/>
    <property type="evidence" value="ECO:0007669"/>
    <property type="project" value="InterPro"/>
</dbReference>
<keyword evidence="8" id="KW-0357">Heparan sulfate</keyword>
<feature type="compositionally biased region" description="Acidic residues" evidence="10">
    <location>
        <begin position="328"/>
        <end position="345"/>
    </location>
</feature>
<evidence type="ECO:0000256" key="1">
    <source>
        <dbReference type="ARBA" id="ARBA00004498"/>
    </source>
</evidence>
<evidence type="ECO:0000256" key="7">
    <source>
        <dbReference type="ARBA" id="ARBA00023180"/>
    </source>
</evidence>
<dbReference type="GO" id="GO:0005615">
    <property type="term" value="C:extracellular space"/>
    <property type="evidence" value="ECO:0007669"/>
    <property type="project" value="TreeGrafter"/>
</dbReference>
<dbReference type="InterPro" id="IPR036058">
    <property type="entry name" value="Kazal_dom_sf"/>
</dbReference>
<dbReference type="PROSITE" id="PS51465">
    <property type="entry name" value="KAZAL_2"/>
    <property type="match status" value="1"/>
</dbReference>
<dbReference type="GO" id="GO:0005518">
    <property type="term" value="F:collagen binding"/>
    <property type="evidence" value="ECO:0007669"/>
    <property type="project" value="TreeGrafter"/>
</dbReference>
<keyword evidence="2" id="KW-0964">Secreted</keyword>
<dbReference type="SUPFAM" id="SSF100895">
    <property type="entry name" value="Kazal-type serine protease inhibitors"/>
    <property type="match status" value="1"/>
</dbReference>
<dbReference type="FunFam" id="3.30.60.30:FF:000003">
    <property type="entry name" value="SPARC/osteonectin, cwcv and kazal-like domains proteoglycan 3"/>
    <property type="match status" value="1"/>
</dbReference>
<organism evidence="13">
    <name type="scientific">Balaenoptera musculus</name>
    <name type="common">Blue whale</name>
    <dbReference type="NCBI Taxonomy" id="9771"/>
    <lineage>
        <taxon>Eukaryota</taxon>
        <taxon>Metazoa</taxon>
        <taxon>Chordata</taxon>
        <taxon>Craniata</taxon>
        <taxon>Vertebrata</taxon>
        <taxon>Euteleostomi</taxon>
        <taxon>Mammalia</taxon>
        <taxon>Eutheria</taxon>
        <taxon>Laurasiatheria</taxon>
        <taxon>Artiodactyla</taxon>
        <taxon>Whippomorpha</taxon>
        <taxon>Cetacea</taxon>
        <taxon>Mysticeti</taxon>
        <taxon>Balaenopteridae</taxon>
        <taxon>Balaenoptera</taxon>
    </lineage>
</organism>
<dbReference type="InterPro" id="IPR000716">
    <property type="entry name" value="Thyroglobulin_1"/>
</dbReference>
<gene>
    <name evidence="13" type="primary">SPOCK1</name>
</gene>
<keyword evidence="7" id="KW-0325">Glycoprotein</keyword>
<evidence type="ECO:0000256" key="6">
    <source>
        <dbReference type="ARBA" id="ARBA00023157"/>
    </source>
</evidence>
<keyword evidence="4" id="KW-0732">Signal</keyword>
<comment type="subcellular location">
    <subcellularLocation>
        <location evidence="1">Secreted</location>
        <location evidence="1">Extracellular space</location>
        <location evidence="1">Extracellular matrix</location>
    </subcellularLocation>
</comment>
<dbReference type="PROSITE" id="PS00484">
    <property type="entry name" value="THYROGLOBULIN_1_1"/>
    <property type="match status" value="1"/>
</dbReference>
<evidence type="ECO:0000256" key="3">
    <source>
        <dbReference type="ARBA" id="ARBA00022530"/>
    </source>
</evidence>
<dbReference type="InterPro" id="IPR036857">
    <property type="entry name" value="Thyroglobulin_1_sf"/>
</dbReference>
<dbReference type="Pfam" id="PF07648">
    <property type="entry name" value="Kazal_2"/>
    <property type="match status" value="1"/>
</dbReference>
<comment type="caution">
    <text evidence="9">Lacks conserved residue(s) required for the propagation of feature annotation.</text>
</comment>
<keyword evidence="3" id="KW-0272">Extracellular matrix</keyword>
<feature type="region of interest" description="Disordered" evidence="10">
    <location>
        <begin position="323"/>
        <end position="345"/>
    </location>
</feature>
<dbReference type="PANTHER" id="PTHR13866">
    <property type="entry name" value="SPARC OSTEONECTIN"/>
    <property type="match status" value="1"/>
</dbReference>
<protein>
    <submittedName>
        <fullName evidence="13">SPARC (osteonectin), cwcv and kazal like domains proteoglycan 1</fullName>
    </submittedName>
</protein>
<feature type="domain" description="Thyroglobulin type-1" evidence="11">
    <location>
        <begin position="216"/>
        <end position="282"/>
    </location>
</feature>
<dbReference type="CDD" id="cd00104">
    <property type="entry name" value="KAZAL_FS"/>
    <property type="match status" value="1"/>
</dbReference>
<dbReference type="Pfam" id="PF10591">
    <property type="entry name" value="SPARC_Ca_bdg"/>
    <property type="match status" value="1"/>
</dbReference>
<dbReference type="SUPFAM" id="SSF47473">
    <property type="entry name" value="EF-hand"/>
    <property type="match status" value="1"/>
</dbReference>